<dbReference type="PIRSF" id="PIRSF006276">
    <property type="entry name" value="UspA"/>
    <property type="match status" value="1"/>
</dbReference>
<sequence>MYSSIICAVDGSELSTKALTHALALAAGTNAKVTAVTITEPSVIVASGAQMMMVDTSSVIDNLDQAKAESARATLTAAEAVARDKGVALATLHISNSTAADGILHAAKEQGADLIVMGSHGRRGLGRLLLGSQASEVLSHSSLPVLIVK</sequence>
<evidence type="ECO:0000256" key="1">
    <source>
        <dbReference type="ARBA" id="ARBA00008791"/>
    </source>
</evidence>
<dbReference type="OrthoDB" id="5564966at2"/>
<organism evidence="4 5">
    <name type="scientific">Devosia chinhatensis</name>
    <dbReference type="NCBI Taxonomy" id="429727"/>
    <lineage>
        <taxon>Bacteria</taxon>
        <taxon>Pseudomonadati</taxon>
        <taxon>Pseudomonadota</taxon>
        <taxon>Alphaproteobacteria</taxon>
        <taxon>Hyphomicrobiales</taxon>
        <taxon>Devosiaceae</taxon>
        <taxon>Devosia</taxon>
    </lineage>
</organism>
<evidence type="ECO:0000313" key="4">
    <source>
        <dbReference type="EMBL" id="KKB09065.1"/>
    </source>
</evidence>
<comment type="subcellular location">
    <subcellularLocation>
        <location evidence="2">Cytoplasm</location>
    </subcellularLocation>
</comment>
<comment type="similarity">
    <text evidence="1 2">Belongs to the universal stress protein A family.</text>
</comment>
<dbReference type="PRINTS" id="PR01438">
    <property type="entry name" value="UNVRSLSTRESS"/>
</dbReference>
<dbReference type="Gene3D" id="3.40.50.620">
    <property type="entry name" value="HUPs"/>
    <property type="match status" value="1"/>
</dbReference>
<dbReference type="AlphaFoldDB" id="A0A0F5FKJ6"/>
<dbReference type="InterPro" id="IPR014729">
    <property type="entry name" value="Rossmann-like_a/b/a_fold"/>
</dbReference>
<dbReference type="SUPFAM" id="SSF52402">
    <property type="entry name" value="Adenine nucleotide alpha hydrolases-like"/>
    <property type="match status" value="1"/>
</dbReference>
<dbReference type="PATRIC" id="fig|429727.3.peg.688"/>
<dbReference type="InterPro" id="IPR006015">
    <property type="entry name" value="Universal_stress_UspA"/>
</dbReference>
<dbReference type="InterPro" id="IPR006016">
    <property type="entry name" value="UspA"/>
</dbReference>
<dbReference type="GO" id="GO:0005737">
    <property type="term" value="C:cytoplasm"/>
    <property type="evidence" value="ECO:0007669"/>
    <property type="project" value="UniProtKB-SubCell"/>
</dbReference>
<dbReference type="PANTHER" id="PTHR46268">
    <property type="entry name" value="STRESS RESPONSE PROTEIN NHAX"/>
    <property type="match status" value="1"/>
</dbReference>
<dbReference type="RefSeq" id="WP_046103755.1">
    <property type="nucleotide sequence ID" value="NZ_JZEY01000054.1"/>
</dbReference>
<dbReference type="STRING" id="429727.VE26_03300"/>
<name>A0A0F5FKJ6_9HYPH</name>
<dbReference type="Pfam" id="PF00582">
    <property type="entry name" value="Usp"/>
    <property type="match status" value="1"/>
</dbReference>
<gene>
    <name evidence="4" type="ORF">VE26_03300</name>
</gene>
<evidence type="ECO:0000256" key="2">
    <source>
        <dbReference type="PIRNR" id="PIRNR006276"/>
    </source>
</evidence>
<accession>A0A0F5FKJ6</accession>
<dbReference type="Proteomes" id="UP000033649">
    <property type="component" value="Unassembled WGS sequence"/>
</dbReference>
<feature type="domain" description="UspA" evidence="3">
    <location>
        <begin position="1"/>
        <end position="149"/>
    </location>
</feature>
<dbReference type="PANTHER" id="PTHR46268:SF15">
    <property type="entry name" value="UNIVERSAL STRESS PROTEIN HP_0031"/>
    <property type="match status" value="1"/>
</dbReference>
<keyword evidence="2" id="KW-0963">Cytoplasm</keyword>
<comment type="caution">
    <text evidence="4">The sequence shown here is derived from an EMBL/GenBank/DDBJ whole genome shotgun (WGS) entry which is preliminary data.</text>
</comment>
<evidence type="ECO:0000259" key="3">
    <source>
        <dbReference type="Pfam" id="PF00582"/>
    </source>
</evidence>
<dbReference type="EMBL" id="JZEY01000054">
    <property type="protein sequence ID" value="KKB09065.1"/>
    <property type="molecule type" value="Genomic_DNA"/>
</dbReference>
<protein>
    <recommendedName>
        <fullName evidence="2">Universal stress protein</fullName>
    </recommendedName>
</protein>
<dbReference type="CDD" id="cd00293">
    <property type="entry name" value="USP-like"/>
    <property type="match status" value="1"/>
</dbReference>
<reference evidence="4 5" key="1">
    <citation type="submission" date="2015-03" db="EMBL/GenBank/DDBJ databases">
        <authorList>
            <person name="Hassan Y."/>
            <person name="Lepp D."/>
            <person name="Li X.-Z."/>
            <person name="Zhou T."/>
        </authorList>
    </citation>
    <scope>NUCLEOTIDE SEQUENCE [LARGE SCALE GENOMIC DNA]</scope>
    <source>
        <strain evidence="4 5">IPL18</strain>
    </source>
</reference>
<keyword evidence="5" id="KW-1185">Reference proteome</keyword>
<evidence type="ECO:0000313" key="5">
    <source>
        <dbReference type="Proteomes" id="UP000033649"/>
    </source>
</evidence>
<proteinExistence type="inferred from homology"/>